<dbReference type="AlphaFoldDB" id="A0AAX4IDS1"/>
<feature type="region of interest" description="Disordered" evidence="1">
    <location>
        <begin position="1"/>
        <end position="28"/>
    </location>
</feature>
<dbReference type="RefSeq" id="XP_062778613.1">
    <property type="nucleotide sequence ID" value="XM_062922562.1"/>
</dbReference>
<reference evidence="3" key="1">
    <citation type="journal article" date="2023" name="bioRxiv">
        <title>Complete genome of the Medicago anthracnose fungus, Colletotrichum destructivum, reveals a mini-chromosome-like region within a core chromosome.</title>
        <authorList>
            <person name="Lapalu N."/>
            <person name="Simon A."/>
            <person name="Lu A."/>
            <person name="Plaumann P.-L."/>
            <person name="Amselem J."/>
            <person name="Pigne S."/>
            <person name="Auger A."/>
            <person name="Koch C."/>
            <person name="Dallery J.-F."/>
            <person name="O'Connell R.J."/>
        </authorList>
    </citation>
    <scope>NUCLEOTIDE SEQUENCE [LARGE SCALE GENOMIC DNA]</scope>
    <source>
        <strain evidence="3">CBS 520.97</strain>
    </source>
</reference>
<dbReference type="KEGG" id="cdet:87942906"/>
<dbReference type="EMBL" id="CP137308">
    <property type="protein sequence ID" value="WQF81389.1"/>
    <property type="molecule type" value="Genomic_DNA"/>
</dbReference>
<proteinExistence type="predicted"/>
<feature type="compositionally biased region" description="Polar residues" evidence="1">
    <location>
        <begin position="1"/>
        <end position="18"/>
    </location>
</feature>
<evidence type="ECO:0000313" key="3">
    <source>
        <dbReference type="Proteomes" id="UP001322277"/>
    </source>
</evidence>
<organism evidence="2 3">
    <name type="scientific">Colletotrichum destructivum</name>
    <dbReference type="NCBI Taxonomy" id="34406"/>
    <lineage>
        <taxon>Eukaryota</taxon>
        <taxon>Fungi</taxon>
        <taxon>Dikarya</taxon>
        <taxon>Ascomycota</taxon>
        <taxon>Pezizomycotina</taxon>
        <taxon>Sordariomycetes</taxon>
        <taxon>Hypocreomycetidae</taxon>
        <taxon>Glomerellales</taxon>
        <taxon>Glomerellaceae</taxon>
        <taxon>Colletotrichum</taxon>
        <taxon>Colletotrichum destructivum species complex</taxon>
    </lineage>
</organism>
<dbReference type="Proteomes" id="UP001322277">
    <property type="component" value="Chromosome 4"/>
</dbReference>
<protein>
    <submittedName>
        <fullName evidence="2">Uncharacterized protein</fullName>
    </submittedName>
</protein>
<dbReference type="GeneID" id="87942906"/>
<evidence type="ECO:0000256" key="1">
    <source>
        <dbReference type="SAM" id="MobiDB-lite"/>
    </source>
</evidence>
<evidence type="ECO:0000313" key="2">
    <source>
        <dbReference type="EMBL" id="WQF81389.1"/>
    </source>
</evidence>
<keyword evidence="3" id="KW-1185">Reference proteome</keyword>
<sequence>MNPSSWLGNPARSTHSVPTNPPCPRSQNQVGFVPSSQSLLFCQYEYRTDILPTASSTTATRTGCHHLHQQDQSFLIRRLGRLAALRLGPISFEDSTRGAGERSAPPFCFFCFVFVVWLQESGAPAYATTCRRINLAPYVPTYSMYVSIRTDIFSVPILLPSSPSRSAHSPPYALTLIILISTLPPPMPM</sequence>
<accession>A0AAX4IDS1</accession>
<name>A0AAX4IDS1_9PEZI</name>
<gene>
    <name evidence="2" type="ORF">CDEST_06403</name>
</gene>